<evidence type="ECO:0008006" key="4">
    <source>
        <dbReference type="Google" id="ProtNLM"/>
    </source>
</evidence>
<dbReference type="Proteomes" id="UP000650833">
    <property type="component" value="Unassembled WGS sequence"/>
</dbReference>
<feature type="region of interest" description="Disordered" evidence="1">
    <location>
        <begin position="1"/>
        <end position="22"/>
    </location>
</feature>
<proteinExistence type="predicted"/>
<evidence type="ECO:0000313" key="3">
    <source>
        <dbReference type="Proteomes" id="UP000650833"/>
    </source>
</evidence>
<accession>A0A8H7QF53</accession>
<evidence type="ECO:0000313" key="2">
    <source>
        <dbReference type="EMBL" id="KAG2190558.1"/>
    </source>
</evidence>
<gene>
    <name evidence="2" type="ORF">INT46_008909</name>
</gene>
<feature type="region of interest" description="Disordered" evidence="1">
    <location>
        <begin position="338"/>
        <end position="359"/>
    </location>
</feature>
<dbReference type="AlphaFoldDB" id="A0A8H7QF53"/>
<sequence>MSSIANSPESTSSVVSPALPPVNPPVVVSNQVTAPESLEQMNLNPVLSGEGTEMVDALLQGSCNIPNQLSIPDSTATTKNNPVDVLKKIIYHRDHYLSLLADMITTNSSEPKAVRQLCEIREKIENLNKDINISKNSIRLSKDKVSAAVHHSLSNVASPAQEEANESVNHFLGSFENAISSSGEEIEGIWKRYIPLTLHFDLDTWLKNELLLCESWSGAVALFNKKFGNNAVIKLQSRRQIGGETTDEYTARFDKVATEAGYKADNLTIGDAFLMGFPLDWQTQINTLLHCTCNDREHWRRFKPNVENKNFFCPNHGGTSARHNEKDCHVFKRSSSLPASASSASTPSQSPRTNFLGSKNVSHKATGNTFCTWCGKFWSFGHSCPEYHEKNTGRNVRVLTIRSSGSGQKKK</sequence>
<dbReference type="OrthoDB" id="2280553at2759"/>
<evidence type="ECO:0000256" key="1">
    <source>
        <dbReference type="SAM" id="MobiDB-lite"/>
    </source>
</evidence>
<comment type="caution">
    <text evidence="2">The sequence shown here is derived from an EMBL/GenBank/DDBJ whole genome shotgun (WGS) entry which is preliminary data.</text>
</comment>
<dbReference type="EMBL" id="JAEPRC010000943">
    <property type="protein sequence ID" value="KAG2190558.1"/>
    <property type="molecule type" value="Genomic_DNA"/>
</dbReference>
<feature type="compositionally biased region" description="Low complexity" evidence="1">
    <location>
        <begin position="338"/>
        <end position="351"/>
    </location>
</feature>
<organism evidence="2 3">
    <name type="scientific">Mucor plumbeus</name>
    <dbReference type="NCBI Taxonomy" id="97098"/>
    <lineage>
        <taxon>Eukaryota</taxon>
        <taxon>Fungi</taxon>
        <taxon>Fungi incertae sedis</taxon>
        <taxon>Mucoromycota</taxon>
        <taxon>Mucoromycotina</taxon>
        <taxon>Mucoromycetes</taxon>
        <taxon>Mucorales</taxon>
        <taxon>Mucorineae</taxon>
        <taxon>Mucoraceae</taxon>
        <taxon>Mucor</taxon>
    </lineage>
</organism>
<name>A0A8H7QF53_9FUNG</name>
<reference evidence="2" key="1">
    <citation type="submission" date="2020-12" db="EMBL/GenBank/DDBJ databases">
        <title>Metabolic potential, ecology and presence of endohyphal bacteria is reflected in genomic diversity of Mucoromycotina.</title>
        <authorList>
            <person name="Muszewska A."/>
            <person name="Okrasinska A."/>
            <person name="Steczkiewicz K."/>
            <person name="Drgas O."/>
            <person name="Orlowska M."/>
            <person name="Perlinska-Lenart U."/>
            <person name="Aleksandrzak-Piekarczyk T."/>
            <person name="Szatraj K."/>
            <person name="Zielenkiewicz U."/>
            <person name="Pilsyk S."/>
            <person name="Malc E."/>
            <person name="Mieczkowski P."/>
            <person name="Kruszewska J.S."/>
            <person name="Biernat P."/>
            <person name="Pawlowska J."/>
        </authorList>
    </citation>
    <scope>NUCLEOTIDE SEQUENCE</scope>
    <source>
        <strain evidence="2">CBS 226.32</strain>
    </source>
</reference>
<protein>
    <recommendedName>
        <fullName evidence="4">Retrotransposon gag domain-containing protein</fullName>
    </recommendedName>
</protein>
<keyword evidence="3" id="KW-1185">Reference proteome</keyword>